<sequence>MDTNRKRYTKFDINLGDVTKASANAANAASTDTDRKRYTKFDINLSNTTKASTCAAAANSHPQTALPAKKIRKIQQDEHVTSTVRSVQQDEPFTLADKPVRSESPWSSFQRSPVDVLDLGGKITVARSKAQPATIVGIRKYPTGKAKDLLPVFRRLQHENIVRVLDAFITKESLYLVFEDMRLSLEHFVVSPAYPTSLQLGTILGQVLDGLKSIQKIGYGHGSLSCENILVSDEGRVKVGGQELFQVISPKIEARDILCFGKVTMKLMQKLDRDDGVVGIDDPGRWQDNPDTIQFASSITSSKSLGELRKNSFIESIWERHRRWEHEILWDLVVVAQFTAGRYYCYKEAE</sequence>
<protein>
    <recommendedName>
        <fullName evidence="1">Protein kinase domain-containing protein</fullName>
    </recommendedName>
</protein>
<keyword evidence="3" id="KW-1185">Reference proteome</keyword>
<dbReference type="InterPro" id="IPR011009">
    <property type="entry name" value="Kinase-like_dom_sf"/>
</dbReference>
<reference evidence="2 3" key="1">
    <citation type="journal article" date="2021" name="Nat. Commun.">
        <title>Genetic determinants of endophytism in the Arabidopsis root mycobiome.</title>
        <authorList>
            <person name="Mesny F."/>
            <person name="Miyauchi S."/>
            <person name="Thiergart T."/>
            <person name="Pickel B."/>
            <person name="Atanasova L."/>
            <person name="Karlsson M."/>
            <person name="Huettel B."/>
            <person name="Barry K.W."/>
            <person name="Haridas S."/>
            <person name="Chen C."/>
            <person name="Bauer D."/>
            <person name="Andreopoulos W."/>
            <person name="Pangilinan J."/>
            <person name="LaButti K."/>
            <person name="Riley R."/>
            <person name="Lipzen A."/>
            <person name="Clum A."/>
            <person name="Drula E."/>
            <person name="Henrissat B."/>
            <person name="Kohler A."/>
            <person name="Grigoriev I.V."/>
            <person name="Martin F.M."/>
            <person name="Hacquard S."/>
        </authorList>
    </citation>
    <scope>NUCLEOTIDE SEQUENCE [LARGE SCALE GENOMIC DNA]</scope>
    <source>
        <strain evidence="2 3">MPI-CAGE-CH-0241</strain>
    </source>
</reference>
<dbReference type="Gene3D" id="1.10.510.10">
    <property type="entry name" value="Transferase(Phosphotransferase) domain 1"/>
    <property type="match status" value="1"/>
</dbReference>
<name>A0A9P8VQD2_9HYPO</name>
<organism evidence="2 3">
    <name type="scientific">Thelonectria olida</name>
    <dbReference type="NCBI Taxonomy" id="1576542"/>
    <lineage>
        <taxon>Eukaryota</taxon>
        <taxon>Fungi</taxon>
        <taxon>Dikarya</taxon>
        <taxon>Ascomycota</taxon>
        <taxon>Pezizomycotina</taxon>
        <taxon>Sordariomycetes</taxon>
        <taxon>Hypocreomycetidae</taxon>
        <taxon>Hypocreales</taxon>
        <taxon>Nectriaceae</taxon>
        <taxon>Thelonectria</taxon>
    </lineage>
</organism>
<dbReference type="OrthoDB" id="5083811at2759"/>
<dbReference type="PROSITE" id="PS50011">
    <property type="entry name" value="PROTEIN_KINASE_DOM"/>
    <property type="match status" value="1"/>
</dbReference>
<feature type="domain" description="Protein kinase" evidence="1">
    <location>
        <begin position="111"/>
        <end position="350"/>
    </location>
</feature>
<dbReference type="AlphaFoldDB" id="A0A9P8VQD2"/>
<accession>A0A9P8VQD2</accession>
<dbReference type="Pfam" id="PF00069">
    <property type="entry name" value="Pkinase"/>
    <property type="match status" value="1"/>
</dbReference>
<comment type="caution">
    <text evidence="2">The sequence shown here is derived from an EMBL/GenBank/DDBJ whole genome shotgun (WGS) entry which is preliminary data.</text>
</comment>
<evidence type="ECO:0000313" key="3">
    <source>
        <dbReference type="Proteomes" id="UP000777438"/>
    </source>
</evidence>
<dbReference type="GO" id="GO:0005524">
    <property type="term" value="F:ATP binding"/>
    <property type="evidence" value="ECO:0007669"/>
    <property type="project" value="InterPro"/>
</dbReference>
<dbReference type="EMBL" id="JAGPYM010000051">
    <property type="protein sequence ID" value="KAH6871718.1"/>
    <property type="molecule type" value="Genomic_DNA"/>
</dbReference>
<evidence type="ECO:0000259" key="1">
    <source>
        <dbReference type="PROSITE" id="PS50011"/>
    </source>
</evidence>
<dbReference type="SUPFAM" id="SSF56112">
    <property type="entry name" value="Protein kinase-like (PK-like)"/>
    <property type="match status" value="1"/>
</dbReference>
<gene>
    <name evidence="2" type="ORF">B0T10DRAFT_590735</name>
</gene>
<evidence type="ECO:0000313" key="2">
    <source>
        <dbReference type="EMBL" id="KAH6871718.1"/>
    </source>
</evidence>
<dbReference type="GO" id="GO:0004672">
    <property type="term" value="F:protein kinase activity"/>
    <property type="evidence" value="ECO:0007669"/>
    <property type="project" value="InterPro"/>
</dbReference>
<dbReference type="InterPro" id="IPR000719">
    <property type="entry name" value="Prot_kinase_dom"/>
</dbReference>
<dbReference type="Proteomes" id="UP000777438">
    <property type="component" value="Unassembled WGS sequence"/>
</dbReference>
<proteinExistence type="predicted"/>